<evidence type="ECO:0000256" key="1">
    <source>
        <dbReference type="SAM" id="MobiDB-lite"/>
    </source>
</evidence>
<dbReference type="EMBL" id="JAAMPC010000005">
    <property type="protein sequence ID" value="KAG2312379.1"/>
    <property type="molecule type" value="Genomic_DNA"/>
</dbReference>
<feature type="compositionally biased region" description="Polar residues" evidence="1">
    <location>
        <begin position="8"/>
        <end position="31"/>
    </location>
</feature>
<sequence>MSERHRGNTNPSGQRNSNVQNETSSRNTSRFKWTYEQEKTLIELYDQAISMSDYTLKDPTFLGLNILFGFKKSETDLKYMFGSILVVTKVLIGYFWTWILVWVHILPKIRSDTQSTNIF</sequence>
<dbReference type="AlphaFoldDB" id="A0A8X7VJI1"/>
<dbReference type="Proteomes" id="UP000886595">
    <property type="component" value="Unassembled WGS sequence"/>
</dbReference>
<accession>A0A8X7VJI1</accession>
<keyword evidence="2" id="KW-0812">Transmembrane</keyword>
<evidence type="ECO:0000313" key="3">
    <source>
        <dbReference type="EMBL" id="KAG2312379.1"/>
    </source>
</evidence>
<name>A0A8X7VJI1_BRACI</name>
<keyword evidence="2" id="KW-0472">Membrane</keyword>
<protein>
    <submittedName>
        <fullName evidence="3">Uncharacterized protein</fullName>
    </submittedName>
</protein>
<evidence type="ECO:0000313" key="4">
    <source>
        <dbReference type="Proteomes" id="UP000886595"/>
    </source>
</evidence>
<feature type="region of interest" description="Disordered" evidence="1">
    <location>
        <begin position="1"/>
        <end position="31"/>
    </location>
</feature>
<reference evidence="3 4" key="1">
    <citation type="submission" date="2020-02" db="EMBL/GenBank/DDBJ databases">
        <authorList>
            <person name="Ma Q."/>
            <person name="Huang Y."/>
            <person name="Song X."/>
            <person name="Pei D."/>
        </authorList>
    </citation>
    <scope>NUCLEOTIDE SEQUENCE [LARGE SCALE GENOMIC DNA]</scope>
    <source>
        <strain evidence="3">Sxm20200214</strain>
        <tissue evidence="3">Leaf</tissue>
    </source>
</reference>
<keyword evidence="2" id="KW-1133">Transmembrane helix</keyword>
<comment type="caution">
    <text evidence="3">The sequence shown here is derived from an EMBL/GenBank/DDBJ whole genome shotgun (WGS) entry which is preliminary data.</text>
</comment>
<feature type="transmembrane region" description="Helical" evidence="2">
    <location>
        <begin position="79"/>
        <end position="105"/>
    </location>
</feature>
<keyword evidence="4" id="KW-1185">Reference proteome</keyword>
<organism evidence="3 4">
    <name type="scientific">Brassica carinata</name>
    <name type="common">Ethiopian mustard</name>
    <name type="synonym">Abyssinian cabbage</name>
    <dbReference type="NCBI Taxonomy" id="52824"/>
    <lineage>
        <taxon>Eukaryota</taxon>
        <taxon>Viridiplantae</taxon>
        <taxon>Streptophyta</taxon>
        <taxon>Embryophyta</taxon>
        <taxon>Tracheophyta</taxon>
        <taxon>Spermatophyta</taxon>
        <taxon>Magnoliopsida</taxon>
        <taxon>eudicotyledons</taxon>
        <taxon>Gunneridae</taxon>
        <taxon>Pentapetalae</taxon>
        <taxon>rosids</taxon>
        <taxon>malvids</taxon>
        <taxon>Brassicales</taxon>
        <taxon>Brassicaceae</taxon>
        <taxon>Brassiceae</taxon>
        <taxon>Brassica</taxon>
    </lineage>
</organism>
<proteinExistence type="predicted"/>
<gene>
    <name evidence="3" type="ORF">Bca52824_023936</name>
</gene>
<dbReference type="OrthoDB" id="2678560at2759"/>
<evidence type="ECO:0000256" key="2">
    <source>
        <dbReference type="SAM" id="Phobius"/>
    </source>
</evidence>